<protein>
    <submittedName>
        <fullName evidence="4">Seven times multi-heme cytochrome CxxCH</fullName>
    </submittedName>
</protein>
<dbReference type="Pfam" id="PF13447">
    <property type="entry name" value="Multi-haem_cyto"/>
    <property type="match status" value="1"/>
</dbReference>
<feature type="domain" description="Cytochrome c-552/4" evidence="3">
    <location>
        <begin position="26"/>
        <end position="71"/>
    </location>
</feature>
<evidence type="ECO:0000256" key="1">
    <source>
        <dbReference type="ARBA" id="ARBA00022729"/>
    </source>
</evidence>
<comment type="caution">
    <text evidence="4">The sequence shown here is derived from an EMBL/GenBank/DDBJ whole genome shotgun (WGS) entry which is preliminary data.</text>
</comment>
<dbReference type="PANTHER" id="PTHR35038:SF8">
    <property type="entry name" value="C-TYPE POLYHEME CYTOCHROME OMCC"/>
    <property type="match status" value="1"/>
</dbReference>
<dbReference type="AlphaFoldDB" id="A0A3S3QUV9"/>
<dbReference type="GO" id="GO:0016491">
    <property type="term" value="F:oxidoreductase activity"/>
    <property type="evidence" value="ECO:0007669"/>
    <property type="project" value="TreeGrafter"/>
</dbReference>
<keyword evidence="5" id="KW-1185">Reference proteome</keyword>
<dbReference type="PANTHER" id="PTHR35038">
    <property type="entry name" value="DISSIMILATORY SULFITE REDUCTASE SIRA"/>
    <property type="match status" value="1"/>
</dbReference>
<gene>
    <name evidence="4" type="ORF">H206_03164</name>
</gene>
<accession>A0A3S3QUV9</accession>
<dbReference type="EMBL" id="MTKO01000131">
    <property type="protein sequence ID" value="RWX43088.1"/>
    <property type="molecule type" value="Genomic_DNA"/>
</dbReference>
<dbReference type="InterPro" id="IPR036280">
    <property type="entry name" value="Multihaem_cyt_sf"/>
</dbReference>
<evidence type="ECO:0000313" key="4">
    <source>
        <dbReference type="EMBL" id="RWX43088.1"/>
    </source>
</evidence>
<dbReference type="Gene3D" id="1.20.850.10">
    <property type="entry name" value="Hydroxylamine Oxidoreductase, Chain A, domain 2"/>
    <property type="match status" value="1"/>
</dbReference>
<organism evidence="4 5">
    <name type="scientific">Candidatus Electrothrix aarhusensis</name>
    <dbReference type="NCBI Taxonomy" id="1859131"/>
    <lineage>
        <taxon>Bacteria</taxon>
        <taxon>Pseudomonadati</taxon>
        <taxon>Thermodesulfobacteriota</taxon>
        <taxon>Desulfobulbia</taxon>
        <taxon>Desulfobulbales</taxon>
        <taxon>Desulfobulbaceae</taxon>
        <taxon>Candidatus Electrothrix</taxon>
    </lineage>
</organism>
<dbReference type="SUPFAM" id="SSF48695">
    <property type="entry name" value="Multiheme cytochromes"/>
    <property type="match status" value="1"/>
</dbReference>
<name>A0A3S3QUV9_9BACT</name>
<dbReference type="InterPro" id="IPR023155">
    <property type="entry name" value="Cyt_c-552/4"/>
</dbReference>
<feature type="chain" id="PRO_5018673024" evidence="2">
    <location>
        <begin position="24"/>
        <end position="489"/>
    </location>
</feature>
<evidence type="ECO:0000313" key="5">
    <source>
        <dbReference type="Proteomes" id="UP000287853"/>
    </source>
</evidence>
<dbReference type="Proteomes" id="UP000287853">
    <property type="component" value="Unassembled WGS sequence"/>
</dbReference>
<keyword evidence="1 2" id="KW-0732">Signal</keyword>
<feature type="signal peptide" evidence="2">
    <location>
        <begin position="1"/>
        <end position="23"/>
    </location>
</feature>
<dbReference type="Pfam" id="PF13435">
    <property type="entry name" value="Cytochrome_C554"/>
    <property type="match status" value="1"/>
</dbReference>
<dbReference type="Gene3D" id="1.10.780.10">
    <property type="entry name" value="Hydroxylamine Oxidoreductase, Chain A, domain 1"/>
    <property type="match status" value="1"/>
</dbReference>
<evidence type="ECO:0000256" key="2">
    <source>
        <dbReference type="SAM" id="SignalP"/>
    </source>
</evidence>
<dbReference type="InterPro" id="IPR051829">
    <property type="entry name" value="Multiheme_Cytochr_ET"/>
</dbReference>
<reference evidence="4 5" key="1">
    <citation type="submission" date="2017-01" db="EMBL/GenBank/DDBJ databases">
        <title>The cable genome- insights into the physiology and evolution of filamentous bacteria capable of sulfide oxidation via long distance electron transfer.</title>
        <authorList>
            <person name="Schreiber L."/>
            <person name="Bjerg J.T."/>
            <person name="Boggild A."/>
            <person name="Van De Vossenberg J."/>
            <person name="Meysman F."/>
            <person name="Nielsen L.P."/>
            <person name="Schramm A."/>
            <person name="Kjeldsen K.U."/>
        </authorList>
    </citation>
    <scope>NUCLEOTIDE SEQUENCE [LARGE SCALE GENOMIC DNA]</scope>
    <source>
        <strain evidence="4">MCF</strain>
    </source>
</reference>
<evidence type="ECO:0000259" key="3">
    <source>
        <dbReference type="Pfam" id="PF13435"/>
    </source>
</evidence>
<sequence length="489" mass="54963">MRVVLWSAALMLAIGIQGGYVQAAQESGLPKALSEETKTCLQCHKEINRGMYQQWGGSKHFGANVGCYECHQAKKGEADAMEHNGFTVSIIVSPKDCAKCHEKEVKEFEGSHHSKAGQIMGSLDNMLAEVVEGNRGMVTESFPDGISAAAVNGCWQCHGSKVKIMKDGKLDPATWPNSGIGRINPDGSTGSCAACHSRHDFSAAQARQPENCGKCHMGPDHPQLEIYNESKHGIAFRANKDKMNLDSPKWIAGEDYSAAPTCATCHMSATKDLDINHNVGLRIKWNNRPPISKLSHTTDKRWNLESAKITGDQRRKTMEKVCIACHNKNFTDNFFVQYEALMDLYHEKFAKPGMKLYNKATEVIKVLKGKEYAKFSQLIDYTWFEIWHHEGRRARHGAAMMAPDYTHWHGTYEVAKHWYSKYIPELEEVIESGKHSDNKEAAKLADELEKMLEDVRNSDNHKWSIGQENEADKKLRLERAKEYDAGYAN</sequence>
<proteinExistence type="predicted"/>